<feature type="region of interest" description="Disordered" evidence="1">
    <location>
        <begin position="1"/>
        <end position="40"/>
    </location>
</feature>
<evidence type="ECO:0000313" key="2">
    <source>
        <dbReference type="EMBL" id="CAG8817487.1"/>
    </source>
</evidence>
<protein>
    <submittedName>
        <fullName evidence="2">1781_t:CDS:1</fullName>
    </submittedName>
</protein>
<feature type="non-terminal residue" evidence="2">
    <location>
        <position position="40"/>
    </location>
</feature>
<accession>A0A9N9KA01</accession>
<reference evidence="2" key="1">
    <citation type="submission" date="2021-06" db="EMBL/GenBank/DDBJ databases">
        <authorList>
            <person name="Kallberg Y."/>
            <person name="Tangrot J."/>
            <person name="Rosling A."/>
        </authorList>
    </citation>
    <scope>NUCLEOTIDE SEQUENCE</scope>
    <source>
        <strain evidence="2">IN212</strain>
    </source>
</reference>
<feature type="compositionally biased region" description="Polar residues" evidence="1">
    <location>
        <begin position="30"/>
        <end position="40"/>
    </location>
</feature>
<gene>
    <name evidence="2" type="ORF">RFULGI_LOCUS19351</name>
</gene>
<feature type="compositionally biased region" description="Low complexity" evidence="1">
    <location>
        <begin position="1"/>
        <end position="17"/>
    </location>
</feature>
<dbReference type="AlphaFoldDB" id="A0A9N9KA01"/>
<feature type="non-terminal residue" evidence="2">
    <location>
        <position position="1"/>
    </location>
</feature>
<evidence type="ECO:0000313" key="3">
    <source>
        <dbReference type="Proteomes" id="UP000789396"/>
    </source>
</evidence>
<proteinExistence type="predicted"/>
<evidence type="ECO:0000256" key="1">
    <source>
        <dbReference type="SAM" id="MobiDB-lite"/>
    </source>
</evidence>
<organism evidence="2 3">
    <name type="scientific">Racocetra fulgida</name>
    <dbReference type="NCBI Taxonomy" id="60492"/>
    <lineage>
        <taxon>Eukaryota</taxon>
        <taxon>Fungi</taxon>
        <taxon>Fungi incertae sedis</taxon>
        <taxon>Mucoromycota</taxon>
        <taxon>Glomeromycotina</taxon>
        <taxon>Glomeromycetes</taxon>
        <taxon>Diversisporales</taxon>
        <taxon>Gigasporaceae</taxon>
        <taxon>Racocetra</taxon>
    </lineage>
</organism>
<keyword evidence="3" id="KW-1185">Reference proteome</keyword>
<sequence>NNNVSMSSNINDSNSSDNCDDFYSDYSNNTSDYINDNSND</sequence>
<dbReference type="EMBL" id="CAJVPZ010094409">
    <property type="protein sequence ID" value="CAG8817487.1"/>
    <property type="molecule type" value="Genomic_DNA"/>
</dbReference>
<comment type="caution">
    <text evidence="2">The sequence shown here is derived from an EMBL/GenBank/DDBJ whole genome shotgun (WGS) entry which is preliminary data.</text>
</comment>
<dbReference type="Proteomes" id="UP000789396">
    <property type="component" value="Unassembled WGS sequence"/>
</dbReference>
<name>A0A9N9KA01_9GLOM</name>